<dbReference type="CDD" id="cd07438">
    <property type="entry name" value="PHP_HisPPase_AMP"/>
    <property type="match status" value="1"/>
</dbReference>
<dbReference type="Pfam" id="PF02811">
    <property type="entry name" value="PHP"/>
    <property type="match status" value="1"/>
</dbReference>
<dbReference type="Gene3D" id="3.20.20.140">
    <property type="entry name" value="Metal-dependent hydrolases"/>
    <property type="match status" value="1"/>
</dbReference>
<protein>
    <submittedName>
        <fullName evidence="2">PHP domain-containing protein</fullName>
    </submittedName>
</protein>
<dbReference type="InterPro" id="IPR004013">
    <property type="entry name" value="PHP_dom"/>
</dbReference>
<dbReference type="Gene3D" id="1.10.150.650">
    <property type="match status" value="1"/>
</dbReference>
<dbReference type="InterPro" id="IPR003141">
    <property type="entry name" value="Pol/His_phosphatase_N"/>
</dbReference>
<name>A0A4S4BI47_9BACL</name>
<evidence type="ECO:0000259" key="1">
    <source>
        <dbReference type="SMART" id="SM00481"/>
    </source>
</evidence>
<accession>A0A4S4BI47</accession>
<dbReference type="SUPFAM" id="SSF89550">
    <property type="entry name" value="PHP domain-like"/>
    <property type="match status" value="1"/>
</dbReference>
<dbReference type="GO" id="GO:0004534">
    <property type="term" value="F:5'-3' RNA exonuclease activity"/>
    <property type="evidence" value="ECO:0007669"/>
    <property type="project" value="TreeGrafter"/>
</dbReference>
<dbReference type="PANTHER" id="PTHR42924">
    <property type="entry name" value="EXONUCLEASE"/>
    <property type="match status" value="1"/>
</dbReference>
<organism evidence="2 3">
    <name type="scientific">Cohnella fermenti</name>
    <dbReference type="NCBI Taxonomy" id="2565925"/>
    <lineage>
        <taxon>Bacteria</taxon>
        <taxon>Bacillati</taxon>
        <taxon>Bacillota</taxon>
        <taxon>Bacilli</taxon>
        <taxon>Bacillales</taxon>
        <taxon>Paenibacillaceae</taxon>
        <taxon>Cohnella</taxon>
    </lineage>
</organism>
<sequence length="288" mass="31126">MRQIDLHTHTTASDGLHRPADNVRMAMEAGLAGVAITDHDTVAGVEEAIREGERLGIVVVPGVEISTSYDGTEIHVLGYCMNVEDPIFLARLADQRKVRDSRNEGILARLAELGIQVSMEELREIAGRDDNPEETIGRPHIADALVRLGVVGSVQEAFDRYLAKGSAAYVDPPPRITPMEAYRWIREAGGAAIVAHPGLYRREELAEILLDGAGLGGADGVEAYHSDHTAEQSDRYRQLADARGKIVTGGSDFHGARKGGVYHGPIGNRTVDISVLEQLRAVARGEGR</sequence>
<dbReference type="AlphaFoldDB" id="A0A4S4BI47"/>
<dbReference type="PANTHER" id="PTHR42924:SF3">
    <property type="entry name" value="POLYMERASE_HISTIDINOL PHOSPHATASE N-TERMINAL DOMAIN-CONTAINING PROTEIN"/>
    <property type="match status" value="1"/>
</dbReference>
<dbReference type="Proteomes" id="UP000310636">
    <property type="component" value="Unassembled WGS sequence"/>
</dbReference>
<comment type="caution">
    <text evidence="2">The sequence shown here is derived from an EMBL/GenBank/DDBJ whole genome shotgun (WGS) entry which is preliminary data.</text>
</comment>
<dbReference type="OrthoDB" id="9804333at2"/>
<evidence type="ECO:0000313" key="2">
    <source>
        <dbReference type="EMBL" id="THF74245.1"/>
    </source>
</evidence>
<proteinExistence type="predicted"/>
<dbReference type="InterPro" id="IPR016195">
    <property type="entry name" value="Pol/histidinol_Pase-like"/>
</dbReference>
<dbReference type="SMART" id="SM00481">
    <property type="entry name" value="POLIIIAc"/>
    <property type="match status" value="1"/>
</dbReference>
<dbReference type="EMBL" id="SSOB01000043">
    <property type="protein sequence ID" value="THF74245.1"/>
    <property type="molecule type" value="Genomic_DNA"/>
</dbReference>
<feature type="domain" description="Polymerase/histidinol phosphatase N-terminal" evidence="1">
    <location>
        <begin position="4"/>
        <end position="69"/>
    </location>
</feature>
<dbReference type="GO" id="GO:0035312">
    <property type="term" value="F:5'-3' DNA exonuclease activity"/>
    <property type="evidence" value="ECO:0007669"/>
    <property type="project" value="TreeGrafter"/>
</dbReference>
<dbReference type="RefSeq" id="WP_136372776.1">
    <property type="nucleotide sequence ID" value="NZ_SSOB01000043.1"/>
</dbReference>
<gene>
    <name evidence="2" type="ORF">E6C55_26115</name>
</gene>
<evidence type="ECO:0000313" key="3">
    <source>
        <dbReference type="Proteomes" id="UP000310636"/>
    </source>
</evidence>
<reference evidence="2 3" key="1">
    <citation type="submission" date="2019-04" db="EMBL/GenBank/DDBJ databases">
        <title>Cohnella sp. nov. isolated from preserved vegetables.</title>
        <authorList>
            <person name="Lin S.-Y."/>
            <person name="Hung M.-H."/>
            <person name="Young C.-C."/>
        </authorList>
    </citation>
    <scope>NUCLEOTIDE SEQUENCE [LARGE SCALE GENOMIC DNA]</scope>
    <source>
        <strain evidence="2 3">CC-MHH1044</strain>
    </source>
</reference>
<dbReference type="InterPro" id="IPR052018">
    <property type="entry name" value="PHP_domain"/>
</dbReference>
<keyword evidence="3" id="KW-1185">Reference proteome</keyword>